<dbReference type="RefSeq" id="WP_028914545.1">
    <property type="nucleotide sequence ID" value="NZ_VLJS01000095.1"/>
</dbReference>
<reference evidence="2 3" key="1">
    <citation type="submission" date="2019-07" db="EMBL/GenBank/DDBJ databases">
        <title>Genome sequencing of lignin-degrading bacterial isolates.</title>
        <authorList>
            <person name="Gladden J."/>
        </authorList>
    </citation>
    <scope>NUCLEOTIDE SEQUENCE [LARGE SCALE GENOMIC DNA]</scope>
    <source>
        <strain evidence="2 3">J19</strain>
    </source>
</reference>
<dbReference type="PANTHER" id="PTHR23419:SF8">
    <property type="entry name" value="FI09726P"/>
    <property type="match status" value="1"/>
</dbReference>
<gene>
    <name evidence="2" type="ORF">L613_006300000180</name>
</gene>
<dbReference type="EMBL" id="VLJS01000095">
    <property type="protein sequence ID" value="TWH05115.1"/>
    <property type="molecule type" value="Genomic_DNA"/>
</dbReference>
<accession>A0A562D5U6</accession>
<dbReference type="SUPFAM" id="SSF54913">
    <property type="entry name" value="GlnB-like"/>
    <property type="match status" value="1"/>
</dbReference>
<dbReference type="Gene3D" id="3.30.70.120">
    <property type="match status" value="1"/>
</dbReference>
<dbReference type="InterPro" id="IPR011322">
    <property type="entry name" value="N-reg_PII-like_a/b"/>
</dbReference>
<dbReference type="Pfam" id="PF03091">
    <property type="entry name" value="CutA1"/>
    <property type="match status" value="1"/>
</dbReference>
<dbReference type="GO" id="GO:0005507">
    <property type="term" value="F:copper ion binding"/>
    <property type="evidence" value="ECO:0007669"/>
    <property type="project" value="TreeGrafter"/>
</dbReference>
<name>A0A562D5U6_9GAMM</name>
<comment type="caution">
    <text evidence="2">The sequence shown here is derived from an EMBL/GenBank/DDBJ whole genome shotgun (WGS) entry which is preliminary data.</text>
</comment>
<dbReference type="InterPro" id="IPR004323">
    <property type="entry name" value="Ion_tolerance_CutA"/>
</dbReference>
<dbReference type="PANTHER" id="PTHR23419">
    <property type="entry name" value="DIVALENT CATION TOLERANCE CUTA-RELATED"/>
    <property type="match status" value="1"/>
</dbReference>
<dbReference type="OrthoDB" id="37622at2"/>
<dbReference type="Proteomes" id="UP000321583">
    <property type="component" value="Unassembled WGS sequence"/>
</dbReference>
<protein>
    <submittedName>
        <fullName evidence="2">Divalent cation tolerance protein</fullName>
    </submittedName>
</protein>
<keyword evidence="3" id="KW-1185">Reference proteome</keyword>
<sequence>MDVHLVFCSCPDPDTASTLARTLVEERLAACASVLPGMHSVYRWQGAVELADEVLLLAKAPADRLPDLIGRLQALHPYELPEVLAVQATAGLPAYLGWVVEATRD</sequence>
<dbReference type="GO" id="GO:0010038">
    <property type="term" value="P:response to metal ion"/>
    <property type="evidence" value="ECO:0007669"/>
    <property type="project" value="InterPro"/>
</dbReference>
<dbReference type="AlphaFoldDB" id="A0A562D5U6"/>
<evidence type="ECO:0000313" key="3">
    <source>
        <dbReference type="Proteomes" id="UP000321583"/>
    </source>
</evidence>
<evidence type="ECO:0000256" key="1">
    <source>
        <dbReference type="ARBA" id="ARBA00010169"/>
    </source>
</evidence>
<comment type="similarity">
    <text evidence="1">Belongs to the CutA family.</text>
</comment>
<dbReference type="InterPro" id="IPR015867">
    <property type="entry name" value="N-reg_PII/ATP_PRibTrfase_C"/>
</dbReference>
<organism evidence="2 3">
    <name type="scientific">Pseudoxanthomonas taiwanensis J19</name>
    <dbReference type="NCBI Taxonomy" id="935569"/>
    <lineage>
        <taxon>Bacteria</taxon>
        <taxon>Pseudomonadati</taxon>
        <taxon>Pseudomonadota</taxon>
        <taxon>Gammaproteobacteria</taxon>
        <taxon>Lysobacterales</taxon>
        <taxon>Lysobacteraceae</taxon>
        <taxon>Pseudoxanthomonas</taxon>
    </lineage>
</organism>
<proteinExistence type="inferred from homology"/>
<evidence type="ECO:0000313" key="2">
    <source>
        <dbReference type="EMBL" id="TWH05115.1"/>
    </source>
</evidence>